<feature type="compositionally biased region" description="Basic and acidic residues" evidence="1">
    <location>
        <begin position="68"/>
        <end position="79"/>
    </location>
</feature>
<feature type="region of interest" description="Disordered" evidence="1">
    <location>
        <begin position="33"/>
        <end position="143"/>
    </location>
</feature>
<feature type="region of interest" description="Disordered" evidence="1">
    <location>
        <begin position="1"/>
        <end position="20"/>
    </location>
</feature>
<sequence>MLDRDQDEVGGPHARCPVRVHDLGGERVAVDGQAGGAQPFGAVATGDEPGVHPRPGEVCCIHGPHGPGPHDGHRPDRSLGHRGSLATRTGAVRVRPAPVPSAPGEADRSGVSCTREGRARENAVGGGRRTHRGRQGSENETPS</sequence>
<evidence type="ECO:0000313" key="2">
    <source>
        <dbReference type="EMBL" id="MPM97346.1"/>
    </source>
</evidence>
<reference evidence="2" key="1">
    <citation type="submission" date="2019-08" db="EMBL/GenBank/DDBJ databases">
        <authorList>
            <person name="Kucharzyk K."/>
            <person name="Murdoch R.W."/>
            <person name="Higgins S."/>
            <person name="Loffler F."/>
        </authorList>
    </citation>
    <scope>NUCLEOTIDE SEQUENCE</scope>
</reference>
<protein>
    <submittedName>
        <fullName evidence="2">Uncharacterized protein</fullName>
    </submittedName>
</protein>
<dbReference type="EMBL" id="VSSQ01043633">
    <property type="protein sequence ID" value="MPM97346.1"/>
    <property type="molecule type" value="Genomic_DNA"/>
</dbReference>
<comment type="caution">
    <text evidence="2">The sequence shown here is derived from an EMBL/GenBank/DDBJ whole genome shotgun (WGS) entry which is preliminary data.</text>
</comment>
<organism evidence="2">
    <name type="scientific">bioreactor metagenome</name>
    <dbReference type="NCBI Taxonomy" id="1076179"/>
    <lineage>
        <taxon>unclassified sequences</taxon>
        <taxon>metagenomes</taxon>
        <taxon>ecological metagenomes</taxon>
    </lineage>
</organism>
<accession>A0A645E705</accession>
<evidence type="ECO:0000256" key="1">
    <source>
        <dbReference type="SAM" id="MobiDB-lite"/>
    </source>
</evidence>
<name>A0A645E705_9ZZZZ</name>
<dbReference type="AlphaFoldDB" id="A0A645E705"/>
<gene>
    <name evidence="2" type="ORF">SDC9_144519</name>
</gene>
<proteinExistence type="predicted"/>